<dbReference type="Proteomes" id="UP001165363">
    <property type="component" value="Unassembled WGS sequence"/>
</dbReference>
<dbReference type="RefSeq" id="WP_249846778.1">
    <property type="nucleotide sequence ID" value="NZ_JAMGBD010000001.1"/>
</dbReference>
<organism evidence="1 2">
    <name type="scientific">Sphingomonas alba</name>
    <dbReference type="NCBI Taxonomy" id="2908208"/>
    <lineage>
        <taxon>Bacteria</taxon>
        <taxon>Pseudomonadati</taxon>
        <taxon>Pseudomonadota</taxon>
        <taxon>Alphaproteobacteria</taxon>
        <taxon>Sphingomonadales</taxon>
        <taxon>Sphingomonadaceae</taxon>
        <taxon>Sphingomonas</taxon>
    </lineage>
</organism>
<proteinExistence type="predicted"/>
<protein>
    <submittedName>
        <fullName evidence="1">Uncharacterized protein</fullName>
    </submittedName>
</protein>
<sequence length="56" mass="6239">MSDEGLVSALDRADRAMERIERALSRLKAGSGRDERLRARVRDVVAELDSIIEGAR</sequence>
<evidence type="ECO:0000313" key="2">
    <source>
        <dbReference type="Proteomes" id="UP001165363"/>
    </source>
</evidence>
<name>A0ABT0RJU8_9SPHN</name>
<evidence type="ECO:0000313" key="1">
    <source>
        <dbReference type="EMBL" id="MCL6682830.1"/>
    </source>
</evidence>
<reference evidence="1" key="1">
    <citation type="submission" date="2022-05" db="EMBL/GenBank/DDBJ databases">
        <authorList>
            <person name="Jo J.-H."/>
            <person name="Im W.-T."/>
        </authorList>
    </citation>
    <scope>NUCLEOTIDE SEQUENCE</scope>
    <source>
        <strain evidence="1">SE158</strain>
    </source>
</reference>
<dbReference type="EMBL" id="JAMGBD010000001">
    <property type="protein sequence ID" value="MCL6682830.1"/>
    <property type="molecule type" value="Genomic_DNA"/>
</dbReference>
<gene>
    <name evidence="1" type="ORF">LZ536_02795</name>
</gene>
<accession>A0ABT0RJU8</accession>
<keyword evidence="2" id="KW-1185">Reference proteome</keyword>
<comment type="caution">
    <text evidence="1">The sequence shown here is derived from an EMBL/GenBank/DDBJ whole genome shotgun (WGS) entry which is preliminary data.</text>
</comment>